<feature type="compositionally biased region" description="Polar residues" evidence="5">
    <location>
        <begin position="199"/>
        <end position="225"/>
    </location>
</feature>
<dbReference type="InterPro" id="IPR011520">
    <property type="entry name" value="Vg_fam"/>
</dbReference>
<dbReference type="OrthoDB" id="10050213at2759"/>
<keyword evidence="2" id="KW-0805">Transcription regulation</keyword>
<dbReference type="Proteomes" id="UP001152320">
    <property type="component" value="Chromosome 16"/>
</dbReference>
<organism evidence="6 7">
    <name type="scientific">Holothuria leucospilota</name>
    <name type="common">Black long sea cucumber</name>
    <name type="synonym">Mertensiothuria leucospilota</name>
    <dbReference type="NCBI Taxonomy" id="206669"/>
    <lineage>
        <taxon>Eukaryota</taxon>
        <taxon>Metazoa</taxon>
        <taxon>Echinodermata</taxon>
        <taxon>Eleutherozoa</taxon>
        <taxon>Echinozoa</taxon>
        <taxon>Holothuroidea</taxon>
        <taxon>Aspidochirotacea</taxon>
        <taxon>Aspidochirotida</taxon>
        <taxon>Holothuriidae</taxon>
        <taxon>Holothuria</taxon>
    </lineage>
</organism>
<keyword evidence="3" id="KW-0804">Transcription</keyword>
<comment type="caution">
    <text evidence="6">The sequence shown here is derived from an EMBL/GenBank/DDBJ whole genome shotgun (WGS) entry which is preliminary data.</text>
</comment>
<dbReference type="PANTHER" id="PTHR15950">
    <property type="entry name" value="TRANSCRIPTION COFACTOR VESTIGIAL-LIKE PROTEIN"/>
    <property type="match status" value="1"/>
</dbReference>
<evidence type="ECO:0000256" key="2">
    <source>
        <dbReference type="ARBA" id="ARBA00023015"/>
    </source>
</evidence>
<dbReference type="GO" id="GO:0005634">
    <property type="term" value="C:nucleus"/>
    <property type="evidence" value="ECO:0007669"/>
    <property type="project" value="UniProtKB-SubCell"/>
</dbReference>
<evidence type="ECO:0000313" key="7">
    <source>
        <dbReference type="Proteomes" id="UP001152320"/>
    </source>
</evidence>
<evidence type="ECO:0000256" key="3">
    <source>
        <dbReference type="ARBA" id="ARBA00023163"/>
    </source>
</evidence>
<dbReference type="PANTHER" id="PTHR15950:SF15">
    <property type="entry name" value="PROTEIN VESTIGIAL"/>
    <property type="match status" value="1"/>
</dbReference>
<dbReference type="GO" id="GO:0006355">
    <property type="term" value="P:regulation of DNA-templated transcription"/>
    <property type="evidence" value="ECO:0007669"/>
    <property type="project" value="InterPro"/>
</dbReference>
<feature type="compositionally biased region" description="Basic and acidic residues" evidence="5">
    <location>
        <begin position="116"/>
        <end position="125"/>
    </location>
</feature>
<proteinExistence type="predicted"/>
<comment type="subcellular location">
    <subcellularLocation>
        <location evidence="1">Nucleus</location>
    </subcellularLocation>
</comment>
<feature type="region of interest" description="Disordered" evidence="5">
    <location>
        <begin position="185"/>
        <end position="225"/>
    </location>
</feature>
<evidence type="ECO:0000256" key="4">
    <source>
        <dbReference type="ARBA" id="ARBA00023242"/>
    </source>
</evidence>
<accession>A0A9Q1BIV9</accession>
<feature type="region of interest" description="Disordered" evidence="5">
    <location>
        <begin position="109"/>
        <end position="134"/>
    </location>
</feature>
<dbReference type="EMBL" id="JAIZAY010000016">
    <property type="protein sequence ID" value="KAJ8027416.1"/>
    <property type="molecule type" value="Genomic_DNA"/>
</dbReference>
<keyword evidence="7" id="KW-1185">Reference proteome</keyword>
<dbReference type="AlphaFoldDB" id="A0A9Q1BIV9"/>
<feature type="compositionally biased region" description="Basic and acidic residues" evidence="5">
    <location>
        <begin position="185"/>
        <end position="198"/>
    </location>
</feature>
<evidence type="ECO:0000313" key="6">
    <source>
        <dbReference type="EMBL" id="KAJ8027416.1"/>
    </source>
</evidence>
<sequence length="434" mass="47914">MSCLEMMYQGASFQSYRSPFSLYPSRSKKKFGHYKMQDALLDGCPVGAPAVDFSSHSFPLQPYHHSPVPHSLTGTPNASILTSSSYPLMSHEQHHLLKLESVGYTELQPRTSEGSDVSKHGRQCSEGEDGDDVVPEAEYVNPRCVIFTFYSGDVNAVVDEHFKRALSQPSSFSREGVCRNKNDIQSKATDGKQNDSNKKTSISPVQSTVTVKEQTVQKGSDESSPTLMCRRKFPPSFWNSNYWREMKAPGPLVPFDGTNVHYLSGNGGNCFYQNAFNTNTAAAAAAVTPFRHSDTLFTADTYTTYHHRAAGIQSQSDPWHYAISAAAHHQSAFAHHKSGLGIHELSYGLTSGSAFNPRYSSLLIQPTVRSAMLPAVPGQMELPKAAGITDHWNTPGYNGLHSHSQHYPTEMTSYGIDSTTSLETHESPKDLFWF</sequence>
<evidence type="ECO:0000256" key="1">
    <source>
        <dbReference type="ARBA" id="ARBA00004123"/>
    </source>
</evidence>
<keyword evidence="4" id="KW-0539">Nucleus</keyword>
<dbReference type="Pfam" id="PF07545">
    <property type="entry name" value="Vg_Tdu"/>
    <property type="match status" value="1"/>
</dbReference>
<gene>
    <name evidence="6" type="ORF">HOLleu_32552</name>
</gene>
<name>A0A9Q1BIV9_HOLLE</name>
<evidence type="ECO:0000256" key="5">
    <source>
        <dbReference type="SAM" id="MobiDB-lite"/>
    </source>
</evidence>
<reference evidence="6" key="1">
    <citation type="submission" date="2021-10" db="EMBL/GenBank/DDBJ databases">
        <title>Tropical sea cucumber genome reveals ecological adaptation and Cuvierian tubules defense mechanism.</title>
        <authorList>
            <person name="Chen T."/>
        </authorList>
    </citation>
    <scope>NUCLEOTIDE SEQUENCE</scope>
    <source>
        <strain evidence="6">Nanhai2018</strain>
        <tissue evidence="6">Muscle</tissue>
    </source>
</reference>
<protein>
    <submittedName>
        <fullName evidence="6">Transcription cofactor vestigial-like protein 2</fullName>
    </submittedName>
</protein>